<reference evidence="1 2" key="1">
    <citation type="submission" date="2024-05" db="EMBL/GenBank/DDBJ databases">
        <title>Sphingomonas sp. HF-S3 16S ribosomal RNA gene Genome sequencing and assembly.</title>
        <authorList>
            <person name="Lee H."/>
        </authorList>
    </citation>
    <scope>NUCLEOTIDE SEQUENCE [LARGE SCALE GENOMIC DNA]</scope>
    <source>
        <strain evidence="1 2">HF-S3</strain>
    </source>
</reference>
<evidence type="ECO:0000313" key="1">
    <source>
        <dbReference type="EMBL" id="MEN3749475.1"/>
    </source>
</evidence>
<keyword evidence="2" id="KW-1185">Reference proteome</keyword>
<dbReference type="Gene3D" id="1.25.40.10">
    <property type="entry name" value="Tetratricopeptide repeat domain"/>
    <property type="match status" value="1"/>
</dbReference>
<name>A0ABV0BE19_9SPHN</name>
<gene>
    <name evidence="1" type="ORF">TPR58_20030</name>
</gene>
<dbReference type="InterPro" id="IPR011990">
    <property type="entry name" value="TPR-like_helical_dom_sf"/>
</dbReference>
<dbReference type="PIRSF" id="PIRSF029288">
    <property type="entry name" value="SciE_ImpE"/>
    <property type="match status" value="1"/>
</dbReference>
<dbReference type="Pfam" id="PF07024">
    <property type="entry name" value="ImpE"/>
    <property type="match status" value="1"/>
</dbReference>
<organism evidence="1 2">
    <name type="scientific">Sphingomonas rustica</name>
    <dbReference type="NCBI Taxonomy" id="3103142"/>
    <lineage>
        <taxon>Bacteria</taxon>
        <taxon>Pseudomonadati</taxon>
        <taxon>Pseudomonadota</taxon>
        <taxon>Alphaproteobacteria</taxon>
        <taxon>Sphingomonadales</taxon>
        <taxon>Sphingomonadaceae</taxon>
        <taxon>Sphingomonas</taxon>
    </lineage>
</organism>
<proteinExistence type="predicted"/>
<evidence type="ECO:0000313" key="2">
    <source>
        <dbReference type="Proteomes" id="UP001427805"/>
    </source>
</evidence>
<sequence length="261" mass="28082">MADADSLLRSGDLDGARAALVEVVRSDPANQQARMFLFQLLAAAGEWDKARRQLQTLAQLSGEAQMLATAYGQAIDAEADRAAVFAGRERARQHEAVDWVEGVIDAIQFYASGDADAGAEARDAAFEAAGDTPGSFNGEAFEWIADADSRFGPCFEAIIGGRYGLQAFESVERITSEGPRDLRDLIWFPVQIFFKSGQSVAAFLPARYPGTEASGDTSDRLGRATSWHEAPWGEAGSGQRLWTVSSGEDHGLLALRDLSFG</sequence>
<dbReference type="RefSeq" id="WP_346248521.1">
    <property type="nucleotide sequence ID" value="NZ_JBDIZK010000014.1"/>
</dbReference>
<dbReference type="Pfam" id="PF14559">
    <property type="entry name" value="TPR_19"/>
    <property type="match status" value="1"/>
</dbReference>
<dbReference type="InterPro" id="IPR009211">
    <property type="entry name" value="TagJ"/>
</dbReference>
<comment type="caution">
    <text evidence="1">The sequence shown here is derived from an EMBL/GenBank/DDBJ whole genome shotgun (WGS) entry which is preliminary data.</text>
</comment>
<accession>A0ABV0BE19</accession>
<dbReference type="EMBL" id="JBDIZK010000014">
    <property type="protein sequence ID" value="MEN3749475.1"/>
    <property type="molecule type" value="Genomic_DNA"/>
</dbReference>
<dbReference type="Proteomes" id="UP001427805">
    <property type="component" value="Unassembled WGS sequence"/>
</dbReference>
<protein>
    <submittedName>
        <fullName evidence="1">Type VI secretion system accessory protein TagJ</fullName>
    </submittedName>
</protein>
<dbReference type="SUPFAM" id="SSF144059">
    <property type="entry name" value="ImpE-like"/>
    <property type="match status" value="1"/>
</dbReference>